<sequence>PLCPRNCQGWGCNGLKNSTGVLLLDHCVQGTAKDGVVMDYQEQHWVLLLDHCVQVFLPRMGL</sequence>
<keyword evidence="2" id="KW-1185">Reference proteome</keyword>
<evidence type="ECO:0000313" key="1">
    <source>
        <dbReference type="EMBL" id="KAK3785961.1"/>
    </source>
</evidence>
<accession>A0AAE1AEV9</accession>
<name>A0AAE1AEV9_9GAST</name>
<feature type="non-terminal residue" evidence="1">
    <location>
        <position position="1"/>
    </location>
</feature>
<dbReference type="EMBL" id="JAWDGP010002041">
    <property type="protein sequence ID" value="KAK3785961.1"/>
    <property type="molecule type" value="Genomic_DNA"/>
</dbReference>
<protein>
    <submittedName>
        <fullName evidence="1">Uncharacterized protein</fullName>
    </submittedName>
</protein>
<comment type="caution">
    <text evidence="1">The sequence shown here is derived from an EMBL/GenBank/DDBJ whole genome shotgun (WGS) entry which is preliminary data.</text>
</comment>
<dbReference type="AlphaFoldDB" id="A0AAE1AEV9"/>
<gene>
    <name evidence="1" type="ORF">RRG08_018505</name>
</gene>
<proteinExistence type="predicted"/>
<reference evidence="1" key="1">
    <citation type="journal article" date="2023" name="G3 (Bethesda)">
        <title>A reference genome for the long-term kleptoplast-retaining sea slug Elysia crispata morphotype clarki.</title>
        <authorList>
            <person name="Eastman K.E."/>
            <person name="Pendleton A.L."/>
            <person name="Shaikh M.A."/>
            <person name="Suttiyut T."/>
            <person name="Ogas R."/>
            <person name="Tomko P."/>
            <person name="Gavelis G."/>
            <person name="Widhalm J.R."/>
            <person name="Wisecaver J.H."/>
        </authorList>
    </citation>
    <scope>NUCLEOTIDE SEQUENCE</scope>
    <source>
        <strain evidence="1">ECLA1</strain>
    </source>
</reference>
<dbReference type="Proteomes" id="UP001283361">
    <property type="component" value="Unassembled WGS sequence"/>
</dbReference>
<evidence type="ECO:0000313" key="2">
    <source>
        <dbReference type="Proteomes" id="UP001283361"/>
    </source>
</evidence>
<organism evidence="1 2">
    <name type="scientific">Elysia crispata</name>
    <name type="common">lettuce slug</name>
    <dbReference type="NCBI Taxonomy" id="231223"/>
    <lineage>
        <taxon>Eukaryota</taxon>
        <taxon>Metazoa</taxon>
        <taxon>Spiralia</taxon>
        <taxon>Lophotrochozoa</taxon>
        <taxon>Mollusca</taxon>
        <taxon>Gastropoda</taxon>
        <taxon>Heterobranchia</taxon>
        <taxon>Euthyneura</taxon>
        <taxon>Panpulmonata</taxon>
        <taxon>Sacoglossa</taxon>
        <taxon>Placobranchoidea</taxon>
        <taxon>Plakobranchidae</taxon>
        <taxon>Elysia</taxon>
    </lineage>
</organism>